<keyword evidence="2" id="KW-0238">DNA-binding</keyword>
<feature type="domain" description="HTH araC/xylS-type" evidence="4">
    <location>
        <begin position="168"/>
        <end position="268"/>
    </location>
</feature>
<evidence type="ECO:0000256" key="1">
    <source>
        <dbReference type="ARBA" id="ARBA00023015"/>
    </source>
</evidence>
<reference evidence="6" key="1">
    <citation type="submission" date="2018-08" db="EMBL/GenBank/DDBJ databases">
        <authorList>
            <person name="Kim S.-J."/>
            <person name="Jung G.-Y."/>
        </authorList>
    </citation>
    <scope>NUCLEOTIDE SEQUENCE [LARGE SCALE GENOMIC DNA]</scope>
    <source>
        <strain evidence="6">GY_G</strain>
    </source>
</reference>
<comment type="caution">
    <text evidence="5">The sequence shown here is derived from an EMBL/GenBank/DDBJ whole genome shotgun (WGS) entry which is preliminary data.</text>
</comment>
<dbReference type="PANTHER" id="PTHR46796">
    <property type="entry name" value="HTH-TYPE TRANSCRIPTIONAL ACTIVATOR RHAS-RELATED"/>
    <property type="match status" value="1"/>
</dbReference>
<keyword evidence="6" id="KW-1185">Reference proteome</keyword>
<accession>A0A371B5W2</accession>
<dbReference type="OrthoDB" id="2559672at2"/>
<dbReference type="GO" id="GO:0003700">
    <property type="term" value="F:DNA-binding transcription factor activity"/>
    <property type="evidence" value="ECO:0007669"/>
    <property type="project" value="InterPro"/>
</dbReference>
<dbReference type="Proteomes" id="UP000263833">
    <property type="component" value="Unassembled WGS sequence"/>
</dbReference>
<dbReference type="InterPro" id="IPR018060">
    <property type="entry name" value="HTH_AraC"/>
</dbReference>
<gene>
    <name evidence="5" type="ORF">DXH95_12765</name>
</gene>
<protein>
    <submittedName>
        <fullName evidence="5">AraC family transcriptional regulator</fullName>
    </submittedName>
</protein>
<keyword evidence="3" id="KW-0804">Transcription</keyword>
<dbReference type="PANTHER" id="PTHR46796:SF13">
    <property type="entry name" value="HTH-TYPE TRANSCRIPTIONAL ACTIVATOR RHAS"/>
    <property type="match status" value="1"/>
</dbReference>
<dbReference type="PROSITE" id="PS01124">
    <property type="entry name" value="HTH_ARAC_FAMILY_2"/>
    <property type="match status" value="1"/>
</dbReference>
<keyword evidence="1" id="KW-0805">Transcription regulation</keyword>
<dbReference type="EMBL" id="QRGP01000002">
    <property type="protein sequence ID" value="RDV02801.1"/>
    <property type="molecule type" value="Genomic_DNA"/>
</dbReference>
<name>A0A371B5W2_9SPHN</name>
<dbReference type="SUPFAM" id="SSF46689">
    <property type="entry name" value="Homeodomain-like"/>
    <property type="match status" value="1"/>
</dbReference>
<dbReference type="RefSeq" id="WP_115549903.1">
    <property type="nucleotide sequence ID" value="NZ_QRGP01000002.1"/>
</dbReference>
<dbReference type="SMART" id="SM00342">
    <property type="entry name" value="HTH_ARAC"/>
    <property type="match status" value="1"/>
</dbReference>
<sequence length="300" mass="33417">MTGADGLSHTRFIAPHPRLQPYLSVYYFTAIDSLDGEPVRDWMNPEWASVRFRYSGDTLGGLVGQNLRDIPPAHFVGPTSLAGPFAARHARIASIGFLPTGWSMFIDEPADLWADRLDDASLVKTPVAFADMMQAAVSSQNLDEMAARFDAILLDALDNRPLIDAATEQRVRAAHVALMDPEIASVAQWAGRLQLSIAQLQRFSLRIFGFSPKLLLRRQRFVRTLAVIMRDPESNWSDALDANYYDQAHFNRDFRQFFKMSPREYRAHAHPIIGAASKARMAALGDPLQALQKPGASNGH</sequence>
<organism evidence="5 6">
    <name type="scientific">Sphingorhabdus pulchriflava</name>
    <dbReference type="NCBI Taxonomy" id="2292257"/>
    <lineage>
        <taxon>Bacteria</taxon>
        <taxon>Pseudomonadati</taxon>
        <taxon>Pseudomonadota</taxon>
        <taxon>Alphaproteobacteria</taxon>
        <taxon>Sphingomonadales</taxon>
        <taxon>Sphingomonadaceae</taxon>
        <taxon>Sphingorhabdus</taxon>
    </lineage>
</organism>
<proteinExistence type="predicted"/>
<dbReference type="Gene3D" id="1.10.10.60">
    <property type="entry name" value="Homeodomain-like"/>
    <property type="match status" value="1"/>
</dbReference>
<evidence type="ECO:0000256" key="2">
    <source>
        <dbReference type="ARBA" id="ARBA00023125"/>
    </source>
</evidence>
<dbReference type="AlphaFoldDB" id="A0A371B5W2"/>
<evidence type="ECO:0000259" key="4">
    <source>
        <dbReference type="PROSITE" id="PS01124"/>
    </source>
</evidence>
<evidence type="ECO:0000313" key="6">
    <source>
        <dbReference type="Proteomes" id="UP000263833"/>
    </source>
</evidence>
<dbReference type="InterPro" id="IPR009057">
    <property type="entry name" value="Homeodomain-like_sf"/>
</dbReference>
<dbReference type="Pfam" id="PF12833">
    <property type="entry name" value="HTH_18"/>
    <property type="match status" value="1"/>
</dbReference>
<evidence type="ECO:0000313" key="5">
    <source>
        <dbReference type="EMBL" id="RDV02801.1"/>
    </source>
</evidence>
<dbReference type="InterPro" id="IPR050204">
    <property type="entry name" value="AraC_XylS_family_regulators"/>
</dbReference>
<evidence type="ECO:0000256" key="3">
    <source>
        <dbReference type="ARBA" id="ARBA00023163"/>
    </source>
</evidence>
<dbReference type="GO" id="GO:0043565">
    <property type="term" value="F:sequence-specific DNA binding"/>
    <property type="evidence" value="ECO:0007669"/>
    <property type="project" value="InterPro"/>
</dbReference>